<proteinExistence type="predicted"/>
<dbReference type="AlphaFoldDB" id="A0AAD3XE46"/>
<name>A0AAD3XE46_NEPGR</name>
<organism evidence="1 2">
    <name type="scientific">Nepenthes gracilis</name>
    <name type="common">Slender pitcher plant</name>
    <dbReference type="NCBI Taxonomy" id="150966"/>
    <lineage>
        <taxon>Eukaryota</taxon>
        <taxon>Viridiplantae</taxon>
        <taxon>Streptophyta</taxon>
        <taxon>Embryophyta</taxon>
        <taxon>Tracheophyta</taxon>
        <taxon>Spermatophyta</taxon>
        <taxon>Magnoliopsida</taxon>
        <taxon>eudicotyledons</taxon>
        <taxon>Gunneridae</taxon>
        <taxon>Pentapetalae</taxon>
        <taxon>Caryophyllales</taxon>
        <taxon>Nepenthaceae</taxon>
        <taxon>Nepenthes</taxon>
    </lineage>
</organism>
<reference evidence="1" key="1">
    <citation type="submission" date="2023-05" db="EMBL/GenBank/DDBJ databases">
        <title>Nepenthes gracilis genome sequencing.</title>
        <authorList>
            <person name="Fukushima K."/>
        </authorList>
    </citation>
    <scope>NUCLEOTIDE SEQUENCE</scope>
    <source>
        <strain evidence="1">SING2019-196</strain>
    </source>
</reference>
<protein>
    <submittedName>
        <fullName evidence="1">Uncharacterized protein</fullName>
    </submittedName>
</protein>
<dbReference type="Proteomes" id="UP001279734">
    <property type="component" value="Unassembled WGS sequence"/>
</dbReference>
<keyword evidence="2" id="KW-1185">Reference proteome</keyword>
<dbReference type="EMBL" id="BSYO01000003">
    <property type="protein sequence ID" value="GMH01934.1"/>
    <property type="molecule type" value="Genomic_DNA"/>
</dbReference>
<evidence type="ECO:0000313" key="1">
    <source>
        <dbReference type="EMBL" id="GMH01934.1"/>
    </source>
</evidence>
<evidence type="ECO:0000313" key="2">
    <source>
        <dbReference type="Proteomes" id="UP001279734"/>
    </source>
</evidence>
<comment type="caution">
    <text evidence="1">The sequence shown here is derived from an EMBL/GenBank/DDBJ whole genome shotgun (WGS) entry which is preliminary data.</text>
</comment>
<accession>A0AAD3XE46</accession>
<sequence>MTLTIRKAIFICASSLARQSPAALFYLFIYVRVQFSIPVYQALSIKKKVSVGITHRIRLIELQNCSAGAQLNNNLSESPVRYSG</sequence>
<gene>
    <name evidence="1" type="ORF">Nepgr_003773</name>
</gene>